<dbReference type="SUPFAM" id="SSF53098">
    <property type="entry name" value="Ribonuclease H-like"/>
    <property type="match status" value="1"/>
</dbReference>
<organism evidence="2 3">
    <name type="scientific">Phytophthora fragariaefolia</name>
    <dbReference type="NCBI Taxonomy" id="1490495"/>
    <lineage>
        <taxon>Eukaryota</taxon>
        <taxon>Sar</taxon>
        <taxon>Stramenopiles</taxon>
        <taxon>Oomycota</taxon>
        <taxon>Peronosporomycetes</taxon>
        <taxon>Peronosporales</taxon>
        <taxon>Peronosporaceae</taxon>
        <taxon>Phytophthora</taxon>
    </lineage>
</organism>
<dbReference type="EMBL" id="BSXT01000196">
    <property type="protein sequence ID" value="GMF20458.1"/>
    <property type="molecule type" value="Genomic_DNA"/>
</dbReference>
<dbReference type="GO" id="GO:0003676">
    <property type="term" value="F:nucleic acid binding"/>
    <property type="evidence" value="ECO:0007669"/>
    <property type="project" value="InterPro"/>
</dbReference>
<dbReference type="OrthoDB" id="118359at2759"/>
<feature type="region of interest" description="Disordered" evidence="1">
    <location>
        <begin position="1"/>
        <end position="27"/>
    </location>
</feature>
<evidence type="ECO:0000313" key="3">
    <source>
        <dbReference type="Proteomes" id="UP001165121"/>
    </source>
</evidence>
<evidence type="ECO:0000313" key="2">
    <source>
        <dbReference type="EMBL" id="GMF20458.1"/>
    </source>
</evidence>
<gene>
    <name evidence="2" type="ORF">Pfra01_000245300</name>
</gene>
<dbReference type="Gene3D" id="3.30.420.10">
    <property type="entry name" value="Ribonuclease H-like superfamily/Ribonuclease H"/>
    <property type="match status" value="1"/>
</dbReference>
<sequence length="355" mass="38197">MAPAPSMYTSGTCAGAREGARKQADDEDDDEDCAVCVELGINTTVSSPVLLLRQQIADAYDDDAFYAGRTDVLVFVDRFSKMVNLAPVAADGLLTSQLSGSSTWRSDTTVYRSPSCRIAILATHPRSGQFVLLGTRLLMSTAAHPETDEQTERVNCVLEDVLRSYATYFPSWSSFKFALNNATHALTGLTPFFVNNAQHPRVLVLPVVQSSNSSATSTLGGGGRETTPKSVQPSSDPPQSDESSPQAPAAEVYVVENHALLGVAYEELAAVDAAMPAASTVTNFVLKPTSTPIDSTAMSKLLVHHQVVKLLCVTPSRSLLISRRRAQIGEAGRTRCPYVEATEYSYPRMESKAAR</sequence>
<name>A0A9W6WWM7_9STRA</name>
<accession>A0A9W6WWM7</accession>
<feature type="compositionally biased region" description="Low complexity" evidence="1">
    <location>
        <begin position="232"/>
        <end position="248"/>
    </location>
</feature>
<dbReference type="PANTHER" id="PTHR45835:SF99">
    <property type="entry name" value="CHROMO DOMAIN-CONTAINING PROTEIN-RELATED"/>
    <property type="match status" value="1"/>
</dbReference>
<dbReference type="AlphaFoldDB" id="A0A9W6WWM7"/>
<feature type="region of interest" description="Disordered" evidence="1">
    <location>
        <begin position="214"/>
        <end position="248"/>
    </location>
</feature>
<dbReference type="Proteomes" id="UP001165121">
    <property type="component" value="Unassembled WGS sequence"/>
</dbReference>
<comment type="caution">
    <text evidence="2">The sequence shown here is derived from an EMBL/GenBank/DDBJ whole genome shotgun (WGS) entry which is preliminary data.</text>
</comment>
<proteinExistence type="predicted"/>
<dbReference type="InterPro" id="IPR012337">
    <property type="entry name" value="RNaseH-like_sf"/>
</dbReference>
<dbReference type="PANTHER" id="PTHR45835">
    <property type="entry name" value="YALI0A06105P"/>
    <property type="match status" value="1"/>
</dbReference>
<protein>
    <submittedName>
        <fullName evidence="2">Unnamed protein product</fullName>
    </submittedName>
</protein>
<keyword evidence="3" id="KW-1185">Reference proteome</keyword>
<evidence type="ECO:0000256" key="1">
    <source>
        <dbReference type="SAM" id="MobiDB-lite"/>
    </source>
</evidence>
<dbReference type="InterPro" id="IPR036397">
    <property type="entry name" value="RNaseH_sf"/>
</dbReference>
<reference evidence="2" key="1">
    <citation type="submission" date="2023-04" db="EMBL/GenBank/DDBJ databases">
        <title>Phytophthora fragariaefolia NBRC 109709.</title>
        <authorList>
            <person name="Ichikawa N."/>
            <person name="Sato H."/>
            <person name="Tonouchi N."/>
        </authorList>
    </citation>
    <scope>NUCLEOTIDE SEQUENCE</scope>
    <source>
        <strain evidence="2">NBRC 109709</strain>
    </source>
</reference>